<proteinExistence type="predicted"/>
<dbReference type="SUPFAM" id="SSF140860">
    <property type="entry name" value="Pseudo ankyrin repeat-like"/>
    <property type="match status" value="1"/>
</dbReference>
<keyword evidence="2" id="KW-1185">Reference proteome</keyword>
<gene>
    <name evidence="1" type="ORF">JMJ35_002295</name>
</gene>
<name>A0AA39UCW6_9LECA</name>
<sequence>MTSQFKESCRRVNVLVAQDVVSEGAMSDCRLAQQIVGHLRSRHSIQTGTLTCSGNGMEVSWVIQDGRTTTIVQEGQTRKKCYTNPDQLVEWADLLVVACLGAGPLSRMLQGDTGSFLLEVLRSWDVSKRILLVPGMTIAMWENPMTKKQMNKIRRKWNWIQIYEPVLWQGSDSSNAIQDWPAMDELIQGVQNQADLICLGHDMDTTSGNFQHMVLNPQHSQCKLPWEIWSLIMEYVGDWEVAKALGIYTNLPIPLEWRGYQAAVPNSTKIDQQHPNDLESLILLGSFLQTTNWFKHHPTPKWLSKLCVKLIIKFARTDLLSYLELHHKDLFWSTFGHTLLPTKASAVFGRIAILDWWYTSPSFLSKEYNAEALDSASKAGFIHILDWWRNSGLPLRYTEAALEQASCRGNIDVLDWWRNASLPQSCQDGNEPSQPTSPIVSSLQNGTTMKASNASVATKQPPPLRLKVGKSIIYAAQNGQAATIQWWVKSGIPTAHEEAVARIASANGHVNVLQLWKECKGEKLQYDHQVLVGPTKNGHVEVLEWWKQSMYTVEYKTCDIEEALEDSLGGSGEDRIRAWWARNGLNLGVGTSEWMKVKTL</sequence>
<protein>
    <recommendedName>
        <fullName evidence="3">Flavoprotein domain-containing protein</fullName>
    </recommendedName>
</protein>
<dbReference type="GO" id="GO:0010181">
    <property type="term" value="F:FMN binding"/>
    <property type="evidence" value="ECO:0007669"/>
    <property type="project" value="TreeGrafter"/>
</dbReference>
<dbReference type="GO" id="GO:0004633">
    <property type="term" value="F:phosphopantothenoylcysteine decarboxylase activity"/>
    <property type="evidence" value="ECO:0007669"/>
    <property type="project" value="TreeGrafter"/>
</dbReference>
<reference evidence="1" key="1">
    <citation type="submission" date="2023-03" db="EMBL/GenBank/DDBJ databases">
        <title>Complete genome of Cladonia borealis.</title>
        <authorList>
            <person name="Park H."/>
        </authorList>
    </citation>
    <scope>NUCLEOTIDE SEQUENCE</scope>
    <source>
        <strain evidence="1">ANT050790</strain>
    </source>
</reference>
<dbReference type="Gene3D" id="3.40.50.1950">
    <property type="entry name" value="Flavin prenyltransferase-like"/>
    <property type="match status" value="1"/>
</dbReference>
<dbReference type="Proteomes" id="UP001166286">
    <property type="component" value="Unassembled WGS sequence"/>
</dbReference>
<dbReference type="PANTHER" id="PTHR14359">
    <property type="entry name" value="HOMO-OLIGOMERIC FLAVIN CONTAINING CYS DECARBOXYLASE FAMILY"/>
    <property type="match status" value="1"/>
</dbReference>
<accession>A0AA39UCW6</accession>
<evidence type="ECO:0000313" key="2">
    <source>
        <dbReference type="Proteomes" id="UP001166286"/>
    </source>
</evidence>
<evidence type="ECO:0000313" key="1">
    <source>
        <dbReference type="EMBL" id="KAK0514916.1"/>
    </source>
</evidence>
<evidence type="ECO:0008006" key="3">
    <source>
        <dbReference type="Google" id="ProtNLM"/>
    </source>
</evidence>
<dbReference type="EMBL" id="JAFEKC020000004">
    <property type="protein sequence ID" value="KAK0514916.1"/>
    <property type="molecule type" value="Genomic_DNA"/>
</dbReference>
<dbReference type="AlphaFoldDB" id="A0AA39UCW6"/>
<dbReference type="InterPro" id="IPR036551">
    <property type="entry name" value="Flavin_trans-like"/>
</dbReference>
<organism evidence="1 2">
    <name type="scientific">Cladonia borealis</name>
    <dbReference type="NCBI Taxonomy" id="184061"/>
    <lineage>
        <taxon>Eukaryota</taxon>
        <taxon>Fungi</taxon>
        <taxon>Dikarya</taxon>
        <taxon>Ascomycota</taxon>
        <taxon>Pezizomycotina</taxon>
        <taxon>Lecanoromycetes</taxon>
        <taxon>OSLEUM clade</taxon>
        <taxon>Lecanoromycetidae</taxon>
        <taxon>Lecanorales</taxon>
        <taxon>Lecanorineae</taxon>
        <taxon>Cladoniaceae</taxon>
        <taxon>Cladonia</taxon>
    </lineage>
</organism>
<dbReference type="GO" id="GO:0071513">
    <property type="term" value="C:phosphopantothenoylcysteine decarboxylase complex"/>
    <property type="evidence" value="ECO:0007669"/>
    <property type="project" value="TreeGrafter"/>
</dbReference>
<comment type="caution">
    <text evidence="1">The sequence shown here is derived from an EMBL/GenBank/DDBJ whole genome shotgun (WGS) entry which is preliminary data.</text>
</comment>
<dbReference type="SUPFAM" id="SSF52507">
    <property type="entry name" value="Homo-oligomeric flavin-containing Cys decarboxylases, HFCD"/>
    <property type="match status" value="1"/>
</dbReference>
<dbReference type="GO" id="GO:0015937">
    <property type="term" value="P:coenzyme A biosynthetic process"/>
    <property type="evidence" value="ECO:0007669"/>
    <property type="project" value="TreeGrafter"/>
</dbReference>
<dbReference type="PANTHER" id="PTHR14359:SF21">
    <property type="entry name" value="FLAVOPROTEIN DOMAIN-CONTAINING PROTEIN"/>
    <property type="match status" value="1"/>
</dbReference>